<sequence>MLDKAILLLFLHLVLCSISSPLYPALRYSPGPVAGKAMSFQLQHSSSLQSQNPLAEEQEEEGFLSDSTEKRFVPRLPALLLQGVLVAVSPQPRSSSVSPKPSPMSRAMSCCPHQQGHTDGAGSGLLQGTEFSTELWGSAGMLEPLLSISAWSQRILISA</sequence>
<feature type="region of interest" description="Disordered" evidence="1">
    <location>
        <begin position="48"/>
        <end position="67"/>
    </location>
</feature>
<keyword evidence="2" id="KW-0732">Signal</keyword>
<dbReference type="Proteomes" id="UP000007754">
    <property type="component" value="Chromosome 20"/>
</dbReference>
<protein>
    <submittedName>
        <fullName evidence="3">Uncharacterized protein</fullName>
    </submittedName>
</protein>
<evidence type="ECO:0000256" key="1">
    <source>
        <dbReference type="SAM" id="MobiDB-lite"/>
    </source>
</evidence>
<evidence type="ECO:0000313" key="4">
    <source>
        <dbReference type="Proteomes" id="UP000007754"/>
    </source>
</evidence>
<organism evidence="3 4">
    <name type="scientific">Taeniopygia guttata</name>
    <name type="common">Zebra finch</name>
    <name type="synonym">Poephila guttata</name>
    <dbReference type="NCBI Taxonomy" id="59729"/>
    <lineage>
        <taxon>Eukaryota</taxon>
        <taxon>Metazoa</taxon>
        <taxon>Chordata</taxon>
        <taxon>Craniata</taxon>
        <taxon>Vertebrata</taxon>
        <taxon>Euteleostomi</taxon>
        <taxon>Archelosauria</taxon>
        <taxon>Archosauria</taxon>
        <taxon>Dinosauria</taxon>
        <taxon>Saurischia</taxon>
        <taxon>Theropoda</taxon>
        <taxon>Coelurosauria</taxon>
        <taxon>Aves</taxon>
        <taxon>Neognathae</taxon>
        <taxon>Neoaves</taxon>
        <taxon>Telluraves</taxon>
        <taxon>Australaves</taxon>
        <taxon>Passeriformes</taxon>
        <taxon>Passeroidea</taxon>
        <taxon>Estrildidae</taxon>
        <taxon>Estrildinae</taxon>
        <taxon>Taeniopygia</taxon>
    </lineage>
</organism>
<dbReference type="Ensembl" id="ENSTGUT00000023466.1">
    <property type="protein sequence ID" value="ENSTGUP00000022493.1"/>
    <property type="gene ID" value="ENSTGUG00000028661.1"/>
</dbReference>
<feature type="chain" id="PRO_5025692860" evidence="2">
    <location>
        <begin position="17"/>
        <end position="159"/>
    </location>
</feature>
<reference evidence="3" key="3">
    <citation type="submission" date="2025-09" db="UniProtKB">
        <authorList>
            <consortium name="Ensembl"/>
        </authorList>
    </citation>
    <scope>IDENTIFICATION</scope>
</reference>
<dbReference type="InParanoid" id="A0A674GIA9"/>
<name>A0A674GIA9_TAEGU</name>
<reference evidence="3" key="2">
    <citation type="submission" date="2025-08" db="UniProtKB">
        <authorList>
            <consortium name="Ensembl"/>
        </authorList>
    </citation>
    <scope>IDENTIFICATION</scope>
</reference>
<reference evidence="3 4" key="1">
    <citation type="journal article" date="2010" name="Nature">
        <title>The genome of a songbird.</title>
        <authorList>
            <person name="Warren W.C."/>
            <person name="Clayton D.F."/>
            <person name="Ellegren H."/>
            <person name="Arnold A.P."/>
            <person name="Hillier L.W."/>
            <person name="Kunstner A."/>
            <person name="Searle S."/>
            <person name="White S."/>
            <person name="Vilella A.J."/>
            <person name="Fairley S."/>
            <person name="Heger A."/>
            <person name="Kong L."/>
            <person name="Ponting C.P."/>
            <person name="Jarvis E.D."/>
            <person name="Mello C.V."/>
            <person name="Minx P."/>
            <person name="Lovell P."/>
            <person name="Velho T.A."/>
            <person name="Ferris M."/>
            <person name="Balakrishnan C.N."/>
            <person name="Sinha S."/>
            <person name="Blatti C."/>
            <person name="London S.E."/>
            <person name="Li Y."/>
            <person name="Lin Y.C."/>
            <person name="George J."/>
            <person name="Sweedler J."/>
            <person name="Southey B."/>
            <person name="Gunaratne P."/>
            <person name="Watson M."/>
            <person name="Nam K."/>
            <person name="Backstrom N."/>
            <person name="Smeds L."/>
            <person name="Nabholz B."/>
            <person name="Itoh Y."/>
            <person name="Whitney O."/>
            <person name="Pfenning A.R."/>
            <person name="Howard J."/>
            <person name="Volker M."/>
            <person name="Skinner B.M."/>
            <person name="Griffin D.K."/>
            <person name="Ye L."/>
            <person name="McLaren W.M."/>
            <person name="Flicek P."/>
            <person name="Quesada V."/>
            <person name="Velasco G."/>
            <person name="Lopez-Otin C."/>
            <person name="Puente X.S."/>
            <person name="Olender T."/>
            <person name="Lancet D."/>
            <person name="Smit A.F."/>
            <person name="Hubley R."/>
            <person name="Konkel M.K."/>
            <person name="Walker J.A."/>
            <person name="Batzer M.A."/>
            <person name="Gu W."/>
            <person name="Pollock D.D."/>
            <person name="Chen L."/>
            <person name="Cheng Z."/>
            <person name="Eichler E.E."/>
            <person name="Stapley J."/>
            <person name="Slate J."/>
            <person name="Ekblom R."/>
            <person name="Birkhead T."/>
            <person name="Burke T."/>
            <person name="Burt D."/>
            <person name="Scharff C."/>
            <person name="Adam I."/>
            <person name="Richard H."/>
            <person name="Sultan M."/>
            <person name="Soldatov A."/>
            <person name="Lehrach H."/>
            <person name="Edwards S.V."/>
            <person name="Yang S.P."/>
            <person name="Li X."/>
            <person name="Graves T."/>
            <person name="Fulton L."/>
            <person name="Nelson J."/>
            <person name="Chinwalla A."/>
            <person name="Hou S."/>
            <person name="Mardis E.R."/>
            <person name="Wilson R.K."/>
        </authorList>
    </citation>
    <scope>NUCLEOTIDE SEQUENCE [LARGE SCALE GENOMIC DNA]</scope>
</reference>
<keyword evidence="4" id="KW-1185">Reference proteome</keyword>
<evidence type="ECO:0000256" key="2">
    <source>
        <dbReference type="SAM" id="SignalP"/>
    </source>
</evidence>
<accession>A0A674GIA9</accession>
<feature type="signal peptide" evidence="2">
    <location>
        <begin position="1"/>
        <end position="16"/>
    </location>
</feature>
<dbReference type="AlphaFoldDB" id="A0A674GIA9"/>
<proteinExistence type="predicted"/>
<evidence type="ECO:0000313" key="3">
    <source>
        <dbReference type="Ensembl" id="ENSTGUP00000022493.1"/>
    </source>
</evidence>